<reference evidence="1 2" key="2">
    <citation type="journal article" date="2012" name="Environ. Microbiol.">
        <title>Characterization of the first alginolytic operons in a marine bacterium: from their emergence in marine Flavobacteriia to their independent transfers to marine Proteobacteria and human gut Bacteroides.</title>
        <authorList>
            <person name="Thomas F."/>
            <person name="Barbeyron T."/>
            <person name="Tonon T."/>
            <person name="Genicot S."/>
            <person name="Czjzek M."/>
            <person name="Michel G."/>
        </authorList>
    </citation>
    <scope>NUCLEOTIDE SEQUENCE [LARGE SCALE GENOMIC DNA]</scope>
    <source>
        <strain evidence="2">DSM 12802 / CCUG 47099 / CIP 106680 / NCIMB 13871 / Dsij</strain>
    </source>
</reference>
<sequence length="76" mass="8883">MFYGTVLFNNSWSSTFLYCTTKNRGDYTKYKCLTSQKWYSTSFSKGVWEPKRPITVIQQKGKIDFPTHFNSAPPNL</sequence>
<dbReference type="KEGG" id="zga:ZOBELLIA_2227"/>
<organism evidence="1 2">
    <name type="scientific">Zobellia galactanivorans (strain DSM 12802 / CCUG 47099 / CIP 106680 / NCIMB 13871 / Dsij)</name>
    <dbReference type="NCBI Taxonomy" id="63186"/>
    <lineage>
        <taxon>Bacteria</taxon>
        <taxon>Pseudomonadati</taxon>
        <taxon>Bacteroidota</taxon>
        <taxon>Flavobacteriia</taxon>
        <taxon>Flavobacteriales</taxon>
        <taxon>Flavobacteriaceae</taxon>
        <taxon>Zobellia</taxon>
    </lineage>
</organism>
<evidence type="ECO:0000313" key="2">
    <source>
        <dbReference type="Proteomes" id="UP000008898"/>
    </source>
</evidence>
<gene>
    <name evidence="1" type="ordered locus">zobellia_2227</name>
</gene>
<keyword evidence="2" id="KW-1185">Reference proteome</keyword>
<proteinExistence type="predicted"/>
<dbReference type="HOGENOM" id="CLU_2653737_0_0_10"/>
<reference evidence="2" key="1">
    <citation type="submission" date="2009-07" db="EMBL/GenBank/DDBJ databases">
        <title>Complete genome sequence of Zobellia galactanivorans Dsij.</title>
        <authorList>
            <consortium name="Genoscope - CEA"/>
        </authorList>
    </citation>
    <scope>NUCLEOTIDE SEQUENCE [LARGE SCALE GENOMIC DNA]</scope>
    <source>
        <strain evidence="2">DSM 12802 / CCUG 47099 / CIP 106680 / NCIMB 13871 / Dsij</strain>
    </source>
</reference>
<dbReference type="Proteomes" id="UP000008898">
    <property type="component" value="Chromosome"/>
</dbReference>
<evidence type="ECO:0000313" key="1">
    <source>
        <dbReference type="EMBL" id="CAZ96383.1"/>
    </source>
</evidence>
<dbReference type="STRING" id="63186.ZOBELLIA_2227"/>
<dbReference type="AlphaFoldDB" id="G0LBR2"/>
<protein>
    <submittedName>
        <fullName evidence="1">Uncharacterized protein</fullName>
    </submittedName>
</protein>
<dbReference type="EMBL" id="FP476056">
    <property type="protein sequence ID" value="CAZ96383.1"/>
    <property type="molecule type" value="Genomic_DNA"/>
</dbReference>
<accession>G0LBR2</accession>
<name>G0LBR2_ZOBGA</name>